<gene>
    <name evidence="2" type="ORF">PDUR_06015</name>
</gene>
<dbReference type="Gene3D" id="3.90.550.10">
    <property type="entry name" value="Spore Coat Polysaccharide Biosynthesis Protein SpsA, Chain A"/>
    <property type="match status" value="1"/>
</dbReference>
<dbReference type="KEGG" id="pdu:PDUR_06015"/>
<feature type="domain" description="Glycosyltransferase 2-like" evidence="1">
    <location>
        <begin position="11"/>
        <end position="180"/>
    </location>
</feature>
<dbReference type="CDD" id="cd00761">
    <property type="entry name" value="Glyco_tranf_GTA_type"/>
    <property type="match status" value="1"/>
</dbReference>
<dbReference type="RefSeq" id="WP_042205457.1">
    <property type="nucleotide sequence ID" value="NZ_CP009288.1"/>
</dbReference>
<dbReference type="InterPro" id="IPR001173">
    <property type="entry name" value="Glyco_trans_2-like"/>
</dbReference>
<dbReference type="SUPFAM" id="SSF53448">
    <property type="entry name" value="Nucleotide-diphospho-sugar transferases"/>
    <property type="match status" value="1"/>
</dbReference>
<dbReference type="GO" id="GO:0016740">
    <property type="term" value="F:transferase activity"/>
    <property type="evidence" value="ECO:0007669"/>
    <property type="project" value="UniProtKB-KW"/>
</dbReference>
<evidence type="ECO:0000259" key="1">
    <source>
        <dbReference type="Pfam" id="PF00535"/>
    </source>
</evidence>
<dbReference type="OrthoDB" id="153025at2"/>
<organism evidence="2 3">
    <name type="scientific">Paenibacillus durus</name>
    <name type="common">Paenibacillus azotofixans</name>
    <dbReference type="NCBI Taxonomy" id="44251"/>
    <lineage>
        <taxon>Bacteria</taxon>
        <taxon>Bacillati</taxon>
        <taxon>Bacillota</taxon>
        <taxon>Bacilli</taxon>
        <taxon>Bacillales</taxon>
        <taxon>Paenibacillaceae</taxon>
        <taxon>Paenibacillus</taxon>
    </lineage>
</organism>
<dbReference type="PANTHER" id="PTHR43685:SF2">
    <property type="entry name" value="GLYCOSYLTRANSFERASE 2-LIKE DOMAIN-CONTAINING PROTEIN"/>
    <property type="match status" value="1"/>
</dbReference>
<dbReference type="Proteomes" id="UP000029409">
    <property type="component" value="Chromosome"/>
</dbReference>
<evidence type="ECO:0000313" key="3">
    <source>
        <dbReference type="Proteomes" id="UP000029409"/>
    </source>
</evidence>
<keyword evidence="3" id="KW-1185">Reference proteome</keyword>
<dbReference type="STRING" id="44251.PDUR_06015"/>
<dbReference type="Pfam" id="PF00535">
    <property type="entry name" value="Glycos_transf_2"/>
    <property type="match status" value="1"/>
</dbReference>
<dbReference type="InterPro" id="IPR050834">
    <property type="entry name" value="Glycosyltransf_2"/>
</dbReference>
<dbReference type="AlphaFoldDB" id="A0A089HKC7"/>
<dbReference type="eggNOG" id="COG1216">
    <property type="taxonomic scope" value="Bacteria"/>
</dbReference>
<proteinExistence type="predicted"/>
<protein>
    <submittedName>
        <fullName evidence="2">Glycosyl transferase</fullName>
    </submittedName>
</protein>
<name>A0A089HKC7_PAEDU</name>
<keyword evidence="2" id="KW-0808">Transferase</keyword>
<dbReference type="InterPro" id="IPR029044">
    <property type="entry name" value="Nucleotide-diphossugar_trans"/>
</dbReference>
<reference evidence="2 3" key="1">
    <citation type="submission" date="2014-08" db="EMBL/GenBank/DDBJ databases">
        <title>Comparative genomics of the Paenibacillus odorifer group.</title>
        <authorList>
            <person name="den Bakker H.C."/>
            <person name="Tsai Y.-C."/>
            <person name="Martin N."/>
            <person name="Korlach J."/>
            <person name="Wiedmann M."/>
        </authorList>
    </citation>
    <scope>NUCLEOTIDE SEQUENCE [LARGE SCALE GENOMIC DNA]</scope>
    <source>
        <strain evidence="2 3">DSM 1735</strain>
    </source>
</reference>
<sequence>MFEHGNVPRLSIIICTYNRAGLLSKTLDSLLRLEMLDEAEVIVVDNRSTDDTAAVVKRFVDQYENMIHMKYLLEPVQGLSAARNAGILAAKSPLIAFLDDDALPVRTWISTIVNTLESRPRVMAMGGKVAPIFETGRPNWLIKPFEFPYTIMDLGNRIKEYPGKFHPCGANMAMRREVFNVSLFPLELGRKGDSLLSGEETWLFGKIRKEGQSVLYHPQMAVDHFVPASRLTEAWIMKRYYSQGLSNALGSSGQLGSLPLWGKTAAKVLYIAADSVFAAISGNEGRKLLNKCRLESVRGTLHMLRNRNRESATG</sequence>
<evidence type="ECO:0000313" key="2">
    <source>
        <dbReference type="EMBL" id="AIQ11552.1"/>
    </source>
</evidence>
<dbReference type="PANTHER" id="PTHR43685">
    <property type="entry name" value="GLYCOSYLTRANSFERASE"/>
    <property type="match status" value="1"/>
</dbReference>
<dbReference type="EMBL" id="CP009288">
    <property type="protein sequence ID" value="AIQ11552.1"/>
    <property type="molecule type" value="Genomic_DNA"/>
</dbReference>
<accession>A0A089HKC7</accession>